<dbReference type="Gene3D" id="3.40.50.300">
    <property type="entry name" value="P-loop containing nucleotide triphosphate hydrolases"/>
    <property type="match status" value="1"/>
</dbReference>
<dbReference type="EMBL" id="CP073581">
    <property type="protein sequence ID" value="QUJ75913.1"/>
    <property type="molecule type" value="Genomic_DNA"/>
</dbReference>
<dbReference type="KEGG" id="sual:KDD17_13380"/>
<dbReference type="InterPro" id="IPR027417">
    <property type="entry name" value="P-loop_NTPase"/>
</dbReference>
<reference evidence="2" key="1">
    <citation type="submission" date="2021-04" db="EMBL/GenBank/DDBJ databases">
        <title>Complete genome sequence for Sulfitobacter sp. strain JK7-1.</title>
        <authorList>
            <person name="Park S.-J."/>
        </authorList>
    </citation>
    <scope>NUCLEOTIDE SEQUENCE</scope>
    <source>
        <strain evidence="2">JK7-1</strain>
    </source>
</reference>
<evidence type="ECO:0000313" key="2">
    <source>
        <dbReference type="EMBL" id="QUJ75913.1"/>
    </source>
</evidence>
<evidence type="ECO:0000313" key="3">
    <source>
        <dbReference type="Proteomes" id="UP000683291"/>
    </source>
</evidence>
<organism evidence="2 3">
    <name type="scientific">Sulfitobacter albidus</name>
    <dbReference type="NCBI Taxonomy" id="2829501"/>
    <lineage>
        <taxon>Bacteria</taxon>
        <taxon>Pseudomonadati</taxon>
        <taxon>Pseudomonadota</taxon>
        <taxon>Alphaproteobacteria</taxon>
        <taxon>Rhodobacterales</taxon>
        <taxon>Roseobacteraceae</taxon>
        <taxon>Sulfitobacter</taxon>
    </lineage>
</organism>
<evidence type="ECO:0000256" key="1">
    <source>
        <dbReference type="SAM" id="MobiDB-lite"/>
    </source>
</evidence>
<dbReference type="RefSeq" id="WP_212704112.1">
    <property type="nucleotide sequence ID" value="NZ_CP073581.1"/>
</dbReference>
<dbReference type="AlphaFoldDB" id="A0A975JCI1"/>
<dbReference type="Proteomes" id="UP000683291">
    <property type="component" value="Chromosome 1"/>
</dbReference>
<name>A0A975JCI1_9RHOB</name>
<keyword evidence="3" id="KW-1185">Reference proteome</keyword>
<sequence length="743" mass="81901">MYLEFDEPCRARPTVHYASLRNAMFRSTKNYSLKYAQKNIFVKKYDYSFNSKTTFFMSRDMKRILLLGDRVTDEFILPMLPKGGYAIAADGVMPVKHDWENRDRWCRFAQPGGVAMAASMLREHGLDVVEPTTDGAPQLTAYAVLGVCEPLKDHPDKFAFKRQRARDDFSDYKFRIEKLNGYEKTDCDTGTLKLTDADVSDIALVAINDAGNELRDTGFASAKTLEMALAASNQRVLKMHLPLANGQVWNAFSDQDRKGILLVHAEDLRLSGVKLTRGLSWDTIAEDLHRAASDPSGILHDLVQGSDRLVIFFADEGAAVLHRAEGSDIPDISLIFDGARIEGEIARQLPGTLVGAFNSFFSRLIAELTRETPLNHAVGWALRNAITFQSGFATADRVDGAPAWRINSPAATPLGAPDAHGFIIRDRIGSTAGSLLDGISSPLLQIAHDIVCKGAKNALKAHEVPHATFGKLTTISRNEIEGLRAVRHLFDGYLDDPSRSKPISIAVFGPPGSGKSFGVKQLVDEKTTPILEFNLSEASEADLPAFFHLIRDETLRGRTPLCFFDEFDSNRLTLLKSFLAPMQDGTFRDGHTVHPTGRGLFVFAGGTAETYGEFADIGVNGTFDAHAREIKKPDFLSRLSGYIDVKGPNPAQKGGSDHAYILRRAILLRVMLQQAFPSSVDAQDLLTIQQQLLDHLLTGVDRYLHGARSIETTIRMMSAHKGTLSPGLSDLTSQDQSKLHIWS</sequence>
<protein>
    <submittedName>
        <fullName evidence="2">Uncharacterized protein</fullName>
    </submittedName>
</protein>
<dbReference type="SUPFAM" id="SSF52540">
    <property type="entry name" value="P-loop containing nucleoside triphosphate hydrolases"/>
    <property type="match status" value="1"/>
</dbReference>
<accession>A0A975JCI1</accession>
<gene>
    <name evidence="2" type="ORF">KDD17_13380</name>
</gene>
<proteinExistence type="predicted"/>
<feature type="region of interest" description="Disordered" evidence="1">
    <location>
        <begin position="723"/>
        <end position="743"/>
    </location>
</feature>